<evidence type="ECO:0000256" key="5">
    <source>
        <dbReference type="SAM" id="Phobius"/>
    </source>
</evidence>
<evidence type="ECO:0000256" key="1">
    <source>
        <dbReference type="ARBA" id="ARBA00022574"/>
    </source>
</evidence>
<dbReference type="InterPro" id="IPR036322">
    <property type="entry name" value="WD40_repeat_dom_sf"/>
</dbReference>
<sequence>MKFKLHFFFSLLYNVLSFILCLLLLVQFLPRLGDRIIATAAADAKVQIHTVETKETSQVYKCHIGRVKRLATAPNTPYLLWSASEDGTIRQFDLRQPHTCNTSSKNCKNVLINLNIYVGAMAEAKCLAINPLQPELLAVGCNDPFVRLYDHRMLSSHSFSEVKKASATSSVEDAKLPHGCVQYFTPGHLPPQLSKDLRRRFRTYVATYVNFSPCGRELIANLGGEQIYLFDIKTHRNVLKYQVLNGTSVSVSSNGVVKSVVDNSLDMAACKNGWSTSTNGATNGYKIPTLNGKRIVPDEKSKMFGHDNSCSALQGLPPKALELKAKGNEAFCQQKFWKAINLYNEAILLAVDSAVLYANRAAAYIKRAWDGDVYAALRDCHRALQLDPNHTKAHFRQARCLYELQWFQEALTCLNHFKLKFPEQAEGNAAKTLERDIRAAAFAETEESLSCKEDNESNGLQPDSSTPSRRRRRLSIVSDQEKDFRTEALDYEQRFCGHCNTTTDIKEANFFGSNGQYIVAGSDDGSFFMWDKQTTNLVKVLKGDESIVNCLQPHPSMCLLATSGIDPVVRLWSPSPLEGNGQYRHIDEVEAAAKANQRRMNADPLEVMLMNMGYRTRFNMSEGSDEDDSGETPIQCRAS</sequence>
<organism evidence="6 7">
    <name type="scientific">Acropora cervicornis</name>
    <name type="common">Staghorn coral</name>
    <dbReference type="NCBI Taxonomy" id="6130"/>
    <lineage>
        <taxon>Eukaryota</taxon>
        <taxon>Metazoa</taxon>
        <taxon>Cnidaria</taxon>
        <taxon>Anthozoa</taxon>
        <taxon>Hexacorallia</taxon>
        <taxon>Scleractinia</taxon>
        <taxon>Astrocoeniina</taxon>
        <taxon>Acroporidae</taxon>
        <taxon>Acropora</taxon>
    </lineage>
</organism>
<dbReference type="PANTHER" id="PTHR15574:SF40">
    <property type="entry name" value="WD AND TETRATRICOPEPTIDE REPEATS PROTEIN 1"/>
    <property type="match status" value="1"/>
</dbReference>
<name>A0AAD9VE62_ACRCE</name>
<dbReference type="GO" id="GO:0045717">
    <property type="term" value="P:negative regulation of fatty acid biosynthetic process"/>
    <property type="evidence" value="ECO:0007669"/>
    <property type="project" value="TreeGrafter"/>
</dbReference>
<dbReference type="AlphaFoldDB" id="A0AAD9VE62"/>
<feature type="transmembrane region" description="Helical" evidence="5">
    <location>
        <begin position="7"/>
        <end position="29"/>
    </location>
</feature>
<dbReference type="PROSITE" id="PS50082">
    <property type="entry name" value="WD_REPEATS_2"/>
    <property type="match status" value="2"/>
</dbReference>
<evidence type="ECO:0000313" key="6">
    <source>
        <dbReference type="EMBL" id="KAK2570722.1"/>
    </source>
</evidence>
<evidence type="ECO:0000256" key="2">
    <source>
        <dbReference type="ARBA" id="ARBA00022737"/>
    </source>
</evidence>
<dbReference type="InterPro" id="IPR001680">
    <property type="entry name" value="WD40_rpt"/>
</dbReference>
<gene>
    <name evidence="6" type="ORF">P5673_004413</name>
</gene>
<keyword evidence="7" id="KW-1185">Reference proteome</keyword>
<evidence type="ECO:0000256" key="4">
    <source>
        <dbReference type="SAM" id="MobiDB-lite"/>
    </source>
</evidence>
<feature type="repeat" description="WD" evidence="3">
    <location>
        <begin position="511"/>
        <end position="540"/>
    </location>
</feature>
<feature type="region of interest" description="Disordered" evidence="4">
    <location>
        <begin position="448"/>
        <end position="477"/>
    </location>
</feature>
<dbReference type="SMART" id="SM00028">
    <property type="entry name" value="TPR"/>
    <property type="match status" value="3"/>
</dbReference>
<dbReference type="InterPro" id="IPR015943">
    <property type="entry name" value="WD40/YVTN_repeat-like_dom_sf"/>
</dbReference>
<dbReference type="GO" id="GO:0005737">
    <property type="term" value="C:cytoplasm"/>
    <property type="evidence" value="ECO:0007669"/>
    <property type="project" value="TreeGrafter"/>
</dbReference>
<evidence type="ECO:0000313" key="7">
    <source>
        <dbReference type="Proteomes" id="UP001249851"/>
    </source>
</evidence>
<evidence type="ECO:0000256" key="3">
    <source>
        <dbReference type="PROSITE-ProRule" id="PRU00221"/>
    </source>
</evidence>
<accession>A0AAD9VE62</accession>
<dbReference type="Gene3D" id="2.130.10.10">
    <property type="entry name" value="YVTN repeat-like/Quinoprotein amine dehydrogenase"/>
    <property type="match status" value="3"/>
</dbReference>
<dbReference type="EMBL" id="JARQWQ010000007">
    <property type="protein sequence ID" value="KAK2570722.1"/>
    <property type="molecule type" value="Genomic_DNA"/>
</dbReference>
<dbReference type="Pfam" id="PF14559">
    <property type="entry name" value="TPR_19"/>
    <property type="match status" value="1"/>
</dbReference>
<dbReference type="InterPro" id="IPR019734">
    <property type="entry name" value="TPR_rpt"/>
</dbReference>
<feature type="region of interest" description="Disordered" evidence="4">
    <location>
        <begin position="618"/>
        <end position="639"/>
    </location>
</feature>
<keyword evidence="2" id="KW-0677">Repeat</keyword>
<dbReference type="GO" id="GO:0080008">
    <property type="term" value="C:Cul4-RING E3 ubiquitin ligase complex"/>
    <property type="evidence" value="ECO:0007669"/>
    <property type="project" value="TreeGrafter"/>
</dbReference>
<keyword evidence="5" id="KW-0472">Membrane</keyword>
<dbReference type="Pfam" id="PF00400">
    <property type="entry name" value="WD40"/>
    <property type="match status" value="3"/>
</dbReference>
<proteinExistence type="predicted"/>
<dbReference type="InterPro" id="IPR011990">
    <property type="entry name" value="TPR-like_helical_dom_sf"/>
</dbReference>
<protein>
    <submittedName>
        <fullName evidence="6">WD and tetratricopeptide repeats protein 1</fullName>
    </submittedName>
</protein>
<reference evidence="6" key="2">
    <citation type="journal article" date="2023" name="Science">
        <title>Genomic signatures of disease resistance in endangered staghorn corals.</title>
        <authorList>
            <person name="Vollmer S.V."/>
            <person name="Selwyn J.D."/>
            <person name="Despard B.A."/>
            <person name="Roesel C.L."/>
        </authorList>
    </citation>
    <scope>NUCLEOTIDE SEQUENCE</scope>
    <source>
        <strain evidence="6">K2</strain>
    </source>
</reference>
<keyword evidence="5" id="KW-0812">Transmembrane</keyword>
<dbReference type="SUPFAM" id="SSF48452">
    <property type="entry name" value="TPR-like"/>
    <property type="match status" value="1"/>
</dbReference>
<dbReference type="SMART" id="SM00320">
    <property type="entry name" value="WD40"/>
    <property type="match status" value="5"/>
</dbReference>
<dbReference type="SUPFAM" id="SSF50978">
    <property type="entry name" value="WD40 repeat-like"/>
    <property type="match status" value="1"/>
</dbReference>
<feature type="repeat" description="WD" evidence="3">
    <location>
        <begin position="541"/>
        <end position="573"/>
    </location>
</feature>
<dbReference type="Gene3D" id="1.25.40.10">
    <property type="entry name" value="Tetratricopeptide repeat domain"/>
    <property type="match status" value="1"/>
</dbReference>
<dbReference type="Proteomes" id="UP001249851">
    <property type="component" value="Unassembled WGS sequence"/>
</dbReference>
<keyword evidence="5" id="KW-1133">Transmembrane helix</keyword>
<dbReference type="PANTHER" id="PTHR15574">
    <property type="entry name" value="WD REPEAT DOMAIN-CONTAINING FAMILY"/>
    <property type="match status" value="1"/>
</dbReference>
<dbReference type="InterPro" id="IPR045151">
    <property type="entry name" value="DCAF8"/>
</dbReference>
<reference evidence="6" key="1">
    <citation type="journal article" date="2023" name="G3 (Bethesda)">
        <title>Whole genome assembly and annotation of the endangered Caribbean coral Acropora cervicornis.</title>
        <authorList>
            <person name="Selwyn J.D."/>
            <person name="Vollmer S.V."/>
        </authorList>
    </citation>
    <scope>NUCLEOTIDE SEQUENCE</scope>
    <source>
        <strain evidence="6">K2</strain>
    </source>
</reference>
<keyword evidence="1 3" id="KW-0853">WD repeat</keyword>
<comment type="caution">
    <text evidence="6">The sequence shown here is derived from an EMBL/GenBank/DDBJ whole genome shotgun (WGS) entry which is preliminary data.</text>
</comment>